<feature type="domain" description="Carboxymuconolactone decarboxylase-like" evidence="1">
    <location>
        <begin position="156"/>
        <end position="226"/>
    </location>
</feature>
<dbReference type="AlphaFoldDB" id="A0A6L9UKA7"/>
<accession>A0A6L9UKA7</accession>
<name>A0A6L9UKA7_9HYPH</name>
<evidence type="ECO:0000313" key="3">
    <source>
        <dbReference type="Proteomes" id="UP000483035"/>
    </source>
</evidence>
<dbReference type="SUPFAM" id="SSF69118">
    <property type="entry name" value="AhpD-like"/>
    <property type="match status" value="2"/>
</dbReference>
<organism evidence="2 3">
    <name type="scientific">Rhizobium lusitanum</name>
    <dbReference type="NCBI Taxonomy" id="293958"/>
    <lineage>
        <taxon>Bacteria</taxon>
        <taxon>Pseudomonadati</taxon>
        <taxon>Pseudomonadota</taxon>
        <taxon>Alphaproteobacteria</taxon>
        <taxon>Hyphomicrobiales</taxon>
        <taxon>Rhizobiaceae</taxon>
        <taxon>Rhizobium/Agrobacterium group</taxon>
        <taxon>Rhizobium</taxon>
    </lineage>
</organism>
<reference evidence="2 3" key="1">
    <citation type="submission" date="2019-12" db="EMBL/GenBank/DDBJ databases">
        <title>Rhizobium genotypes associated with high levels of biological nitrogen fixation by grain legumes in a temperate-maritime cropping system.</title>
        <authorList>
            <person name="Maluk M."/>
            <person name="Francesc Ferrando Molina F."/>
            <person name="Lopez Del Egido L."/>
            <person name="Lafos M."/>
            <person name="Langarica-Fuentes A."/>
            <person name="Gebre Yohannes G."/>
            <person name="Young M.W."/>
            <person name="Martin P."/>
            <person name="Gantlett R."/>
            <person name="Kenicer G."/>
            <person name="Hawes C."/>
            <person name="Begg G.S."/>
            <person name="Quilliam R.S."/>
            <person name="Squire G.R."/>
            <person name="Poole P.S."/>
            <person name="Young P.W."/>
            <person name="Iannetta P.M."/>
            <person name="James E.K."/>
        </authorList>
    </citation>
    <scope>NUCLEOTIDE SEQUENCE [LARGE SCALE GENOMIC DNA]</scope>
    <source>
        <strain evidence="2 3">JHI1118</strain>
    </source>
</reference>
<dbReference type="InterPro" id="IPR003779">
    <property type="entry name" value="CMD-like"/>
</dbReference>
<dbReference type="InterPro" id="IPR029032">
    <property type="entry name" value="AhpD-like"/>
</dbReference>
<dbReference type="GO" id="GO:0051920">
    <property type="term" value="F:peroxiredoxin activity"/>
    <property type="evidence" value="ECO:0007669"/>
    <property type="project" value="InterPro"/>
</dbReference>
<feature type="domain" description="Carboxymuconolactone decarboxylase-like" evidence="1">
    <location>
        <begin position="32"/>
        <end position="104"/>
    </location>
</feature>
<sequence length="248" mass="27232">MNDIDKAALKAEIISERGYWARFHDVLLENAPKFLKAYVHFQAAPTRSKTLEPKLCEFIYIAVDASVNHMYERGARRHMGFALKAGATKEELLQVLLLATVVAAHQPLDTGMEILAQELGEPLPVLTPEQQATKNSYSDAVAHWPTAGDLLLARTPDYAESYMAYGRAIWEMGPLDRKDKELIALAVCAAPTALFEPGMRRHIRGALQAGATVEEISTVLQLAAAISVHTCTIGIPGWEDVLNGKLVE</sequence>
<dbReference type="RefSeq" id="WP_163993941.1">
    <property type="nucleotide sequence ID" value="NZ_WUEY01000033.1"/>
</dbReference>
<dbReference type="PANTHER" id="PTHR33930">
    <property type="entry name" value="ALKYL HYDROPEROXIDE REDUCTASE AHPD"/>
    <property type="match status" value="1"/>
</dbReference>
<proteinExistence type="predicted"/>
<dbReference type="Pfam" id="PF02627">
    <property type="entry name" value="CMD"/>
    <property type="match status" value="2"/>
</dbReference>
<dbReference type="PANTHER" id="PTHR33930:SF2">
    <property type="entry name" value="BLR3452 PROTEIN"/>
    <property type="match status" value="1"/>
</dbReference>
<protein>
    <recommendedName>
        <fullName evidence="1">Carboxymuconolactone decarboxylase-like domain-containing protein</fullName>
    </recommendedName>
</protein>
<dbReference type="Gene3D" id="1.20.1290.10">
    <property type="entry name" value="AhpD-like"/>
    <property type="match status" value="2"/>
</dbReference>
<dbReference type="EMBL" id="WUEY01000033">
    <property type="protein sequence ID" value="NEI74557.1"/>
    <property type="molecule type" value="Genomic_DNA"/>
</dbReference>
<comment type="caution">
    <text evidence="2">The sequence shown here is derived from an EMBL/GenBank/DDBJ whole genome shotgun (WGS) entry which is preliminary data.</text>
</comment>
<evidence type="ECO:0000259" key="1">
    <source>
        <dbReference type="Pfam" id="PF02627"/>
    </source>
</evidence>
<dbReference type="Proteomes" id="UP000483035">
    <property type="component" value="Unassembled WGS sequence"/>
</dbReference>
<evidence type="ECO:0000313" key="2">
    <source>
        <dbReference type="EMBL" id="NEI74557.1"/>
    </source>
</evidence>
<gene>
    <name evidence="2" type="ORF">GR212_33980</name>
</gene>